<name>A0A1M6EYZ4_9RHOB</name>
<evidence type="ECO:0000256" key="1">
    <source>
        <dbReference type="SAM" id="MobiDB-lite"/>
    </source>
</evidence>
<keyword evidence="3" id="KW-1185">Reference proteome</keyword>
<evidence type="ECO:0000313" key="2">
    <source>
        <dbReference type="EMBL" id="SHI90694.1"/>
    </source>
</evidence>
<dbReference type="OrthoDB" id="7870909at2"/>
<organism evidence="2 3">
    <name type="scientific">Wenxinia saemankumensis</name>
    <dbReference type="NCBI Taxonomy" id="1447782"/>
    <lineage>
        <taxon>Bacteria</taxon>
        <taxon>Pseudomonadati</taxon>
        <taxon>Pseudomonadota</taxon>
        <taxon>Alphaproteobacteria</taxon>
        <taxon>Rhodobacterales</taxon>
        <taxon>Roseobacteraceae</taxon>
        <taxon>Wenxinia</taxon>
    </lineage>
</organism>
<dbReference type="Proteomes" id="UP000184292">
    <property type="component" value="Unassembled WGS sequence"/>
</dbReference>
<dbReference type="EMBL" id="FQYO01000003">
    <property type="protein sequence ID" value="SHI90694.1"/>
    <property type="molecule type" value="Genomic_DNA"/>
</dbReference>
<feature type="region of interest" description="Disordered" evidence="1">
    <location>
        <begin position="1"/>
        <end position="23"/>
    </location>
</feature>
<feature type="compositionally biased region" description="Basic and acidic residues" evidence="1">
    <location>
        <begin position="1"/>
        <end position="11"/>
    </location>
</feature>
<protein>
    <submittedName>
        <fullName evidence="2">Uncharacterized protein</fullName>
    </submittedName>
</protein>
<gene>
    <name evidence="2" type="ORF">SAMN05444417_2259</name>
</gene>
<evidence type="ECO:0000313" key="3">
    <source>
        <dbReference type="Proteomes" id="UP000184292"/>
    </source>
</evidence>
<reference evidence="2 3" key="1">
    <citation type="submission" date="2016-11" db="EMBL/GenBank/DDBJ databases">
        <authorList>
            <person name="Jaros S."/>
            <person name="Januszkiewicz K."/>
            <person name="Wedrychowicz H."/>
        </authorList>
    </citation>
    <scope>NUCLEOTIDE SEQUENCE [LARGE SCALE GENOMIC DNA]</scope>
    <source>
        <strain evidence="2 3">DSM 100565</strain>
    </source>
</reference>
<sequence length="252" mass="28509">MSVPRWSKEQKATLTRMHRRGATAPQIAVKVGRSVRAVENRLTKLRAEGKAGRSGRIWTEEERARGLALLRDRVTHPEIARRLGRTERSIAAFAGQCRADGSLSYTPPNRGRQDEALFERLWSCGTISIAEIAAHFGITHQAVSQRARTRGLPSRIRNRSNRTIKDDAAFTRLWLEGVPKIEIAERFGVRLTAVSVRVAALDLPLRVGCWRERFRELQEEAVGARMRELAARENARLRELAERRDDATEEAA</sequence>
<proteinExistence type="predicted"/>
<accession>A0A1M6EYZ4</accession>
<dbReference type="AlphaFoldDB" id="A0A1M6EYZ4"/>
<dbReference type="Gene3D" id="1.10.10.60">
    <property type="entry name" value="Homeodomain-like"/>
    <property type="match status" value="1"/>
</dbReference>
<dbReference type="RefSeq" id="WP_139300534.1">
    <property type="nucleotide sequence ID" value="NZ_FQYO01000003.1"/>
</dbReference>
<dbReference type="STRING" id="1447782.SAMN05444417_2259"/>